<dbReference type="EMBL" id="JAROCE010000001">
    <property type="protein sequence ID" value="MFM2720113.1"/>
    <property type="molecule type" value="Genomic_DNA"/>
</dbReference>
<dbReference type="InterPro" id="IPR028973">
    <property type="entry name" value="PhnB-like"/>
</dbReference>
<evidence type="ECO:0000313" key="2">
    <source>
        <dbReference type="EMBL" id="MFM2720113.1"/>
    </source>
</evidence>
<dbReference type="Proteomes" id="UP001630303">
    <property type="component" value="Unassembled WGS sequence"/>
</dbReference>
<evidence type="ECO:0000313" key="3">
    <source>
        <dbReference type="Proteomes" id="UP001630303"/>
    </source>
</evidence>
<name>A0ABW9GJ93_9MICO</name>
<sequence>MTTALTTYLNFRRESRAAMEFYHGVFGGDLQIATFDDYGMPVGDGDGDLVMHAQLTTPQGFVLMASDVPEGMPFTPAAGISIALHGDEEAALEGWFHALAEGGRIGLPLETPPWGGRYGTVTDRFGIDWQVVIDTGAEAPAP</sequence>
<keyword evidence="3" id="KW-1185">Reference proteome</keyword>
<gene>
    <name evidence="2" type="ORF">P5G46_06325</name>
</gene>
<dbReference type="CDD" id="cd06588">
    <property type="entry name" value="PhnB_like"/>
    <property type="match status" value="1"/>
</dbReference>
<dbReference type="PANTHER" id="PTHR33990">
    <property type="entry name" value="PROTEIN YJDN-RELATED"/>
    <property type="match status" value="1"/>
</dbReference>
<dbReference type="InterPro" id="IPR029068">
    <property type="entry name" value="Glyas_Bleomycin-R_OHBP_Dase"/>
</dbReference>
<dbReference type="RefSeq" id="WP_239277718.1">
    <property type="nucleotide sequence ID" value="NZ_JAROCE010000001.1"/>
</dbReference>
<dbReference type="Gene3D" id="3.10.180.10">
    <property type="entry name" value="2,3-Dihydroxybiphenyl 1,2-Dioxygenase, domain 1"/>
    <property type="match status" value="1"/>
</dbReference>
<accession>A0ABW9GJ93</accession>
<dbReference type="SUPFAM" id="SSF54593">
    <property type="entry name" value="Glyoxalase/Bleomycin resistance protein/Dihydroxybiphenyl dioxygenase"/>
    <property type="match status" value="1"/>
</dbReference>
<dbReference type="Pfam" id="PF06983">
    <property type="entry name" value="3-dmu-9_3-mt"/>
    <property type="match status" value="1"/>
</dbReference>
<proteinExistence type="predicted"/>
<evidence type="ECO:0000259" key="1">
    <source>
        <dbReference type="Pfam" id="PF06983"/>
    </source>
</evidence>
<reference evidence="2 3" key="1">
    <citation type="submission" date="2023-03" db="EMBL/GenBank/DDBJ databases">
        <title>MT1 and MT2 Draft Genomes of Novel Species.</title>
        <authorList>
            <person name="Venkateswaran K."/>
        </authorList>
    </citation>
    <scope>NUCLEOTIDE SEQUENCE [LARGE SCALE GENOMIC DNA]</scope>
    <source>
        <strain evidence="2 3">IF8SW-P5</strain>
    </source>
</reference>
<organism evidence="2 3">
    <name type="scientific">Microbacterium mcarthurae</name>
    <dbReference type="NCBI Taxonomy" id="3035918"/>
    <lineage>
        <taxon>Bacteria</taxon>
        <taxon>Bacillati</taxon>
        <taxon>Actinomycetota</taxon>
        <taxon>Actinomycetes</taxon>
        <taxon>Micrococcales</taxon>
        <taxon>Microbacteriaceae</taxon>
        <taxon>Microbacterium</taxon>
    </lineage>
</organism>
<dbReference type="PANTHER" id="PTHR33990:SF1">
    <property type="entry name" value="PROTEIN YJDN"/>
    <property type="match status" value="1"/>
</dbReference>
<comment type="caution">
    <text evidence="2">The sequence shown here is derived from an EMBL/GenBank/DDBJ whole genome shotgun (WGS) entry which is preliminary data.</text>
</comment>
<protein>
    <submittedName>
        <fullName evidence="2">VOC family protein</fullName>
    </submittedName>
</protein>
<feature type="domain" description="PhnB-like" evidence="1">
    <location>
        <begin position="5"/>
        <end position="132"/>
    </location>
</feature>